<keyword evidence="2" id="KW-1185">Reference proteome</keyword>
<evidence type="ECO:0000313" key="2">
    <source>
        <dbReference type="Proteomes" id="UP001374599"/>
    </source>
</evidence>
<evidence type="ECO:0000313" key="1">
    <source>
        <dbReference type="EMBL" id="GMQ65202.1"/>
    </source>
</evidence>
<gene>
    <name evidence="1" type="ORF">AN2V17_44440</name>
</gene>
<sequence length="215" mass="24383">MVFSNYAEDVTLLGTIGQIGLGVLGFDIHSDILDITYDFDKWEWSWGHAGQTVLDMAAILPIVGSLKYTDEVGTLIKGVNKSGDMVKDIEKSKDIYKNIKKADPSKVINTLADFKSRKMIFGNNTFLLDKSGMKHILERHHIEYWEGSIKKTQSFFKKNTTLDDISDIINDIMKQNRETLIKKGTRGMYQIEGTYNGIDYVVGLKNGRIGQFYPK</sequence>
<accession>A0ACB5UQE1</accession>
<protein>
    <submittedName>
        <fullName evidence="1">Uncharacterized protein</fullName>
    </submittedName>
</protein>
<proteinExistence type="predicted"/>
<name>A0ACB5UQE1_9FIRM</name>
<dbReference type="Proteomes" id="UP001374599">
    <property type="component" value="Unassembled WGS sequence"/>
</dbReference>
<reference evidence="1" key="1">
    <citation type="submission" date="2023-09" db="EMBL/GenBank/DDBJ databases">
        <title>Vallitalea sediminicola and Vallitalea maricola sp. nov., anaerobic bacteria isolated from marine sediment.</title>
        <authorList>
            <person name="Hirano S."/>
            <person name="Maeda A."/>
            <person name="Terahara T."/>
            <person name="Mori K."/>
            <person name="Hamada M."/>
            <person name="Matsumoto R."/>
            <person name="Kobayashi T."/>
        </authorList>
    </citation>
    <scope>NUCLEOTIDE SEQUENCE</scope>
    <source>
        <strain evidence="1">AN17-2</strain>
    </source>
</reference>
<organism evidence="1 2">
    <name type="scientific">Vallitalea maricola</name>
    <dbReference type="NCBI Taxonomy" id="3074433"/>
    <lineage>
        <taxon>Bacteria</taxon>
        <taxon>Bacillati</taxon>
        <taxon>Bacillota</taxon>
        <taxon>Clostridia</taxon>
        <taxon>Lachnospirales</taxon>
        <taxon>Vallitaleaceae</taxon>
        <taxon>Vallitalea</taxon>
    </lineage>
</organism>
<comment type="caution">
    <text evidence="1">The sequence shown here is derived from an EMBL/GenBank/DDBJ whole genome shotgun (WGS) entry which is preliminary data.</text>
</comment>
<dbReference type="EMBL" id="BTPU01000102">
    <property type="protein sequence ID" value="GMQ65202.1"/>
    <property type="molecule type" value="Genomic_DNA"/>
</dbReference>